<dbReference type="STRING" id="487184.SAMN05216421_2851"/>
<dbReference type="RefSeq" id="WP_093396017.1">
    <property type="nucleotide sequence ID" value="NZ_LT629736.1"/>
</dbReference>
<dbReference type="Pfam" id="PF10011">
    <property type="entry name" value="DUF2254"/>
    <property type="match status" value="1"/>
</dbReference>
<feature type="transmembrane region" description="Helical" evidence="1">
    <location>
        <begin position="16"/>
        <end position="37"/>
    </location>
</feature>
<keyword evidence="3" id="KW-1185">Reference proteome</keyword>
<dbReference type="Proteomes" id="UP000243207">
    <property type="component" value="Chromosome I"/>
</dbReference>
<dbReference type="AlphaFoldDB" id="A0A1H1XG85"/>
<name>A0A1H1XG85_9GAMM</name>
<feature type="transmembrane region" description="Helical" evidence="1">
    <location>
        <begin position="104"/>
        <end position="122"/>
    </location>
</feature>
<proteinExistence type="predicted"/>
<evidence type="ECO:0000313" key="3">
    <source>
        <dbReference type="Proteomes" id="UP000243207"/>
    </source>
</evidence>
<dbReference type="InterPro" id="IPR018723">
    <property type="entry name" value="DUF2254_membrane"/>
</dbReference>
<dbReference type="OrthoDB" id="2955631at2"/>
<gene>
    <name evidence="2" type="ORF">SAMN05216421_2851</name>
</gene>
<keyword evidence="1" id="KW-0472">Membrane</keyword>
<organism evidence="2 3">
    <name type="scientific">Halopseudomonas xinjiangensis</name>
    <dbReference type="NCBI Taxonomy" id="487184"/>
    <lineage>
        <taxon>Bacteria</taxon>
        <taxon>Pseudomonadati</taxon>
        <taxon>Pseudomonadota</taxon>
        <taxon>Gammaproteobacteria</taxon>
        <taxon>Pseudomonadales</taxon>
        <taxon>Pseudomonadaceae</taxon>
        <taxon>Halopseudomonas</taxon>
    </lineage>
</organism>
<sequence>MISKWQWLLAQIGRTLWIRASLFALLGVGAALLAIAAERLYPGEAPMDLGAEAVNDILDILATSMLAVTTFSLTVMVSAYGSATANIAPRATRLLMQDTTTQNVLGTFLGSFLFSLVGIIALHTEVYGTRGRLVLFLFSLLVVALIAITMLRWIEHLSSFGQMADTTERVEAAIVRAICSRVDHPSAGTSILFDPHTEIPPEATPVYPDQVGYVMHIDIQGLDEWACENQGQVYITSPPGSFVHRPEPLAWIMPPCEEVSKDVCQCFTLGKERSFDQDPRYGMAVMSDIASRALSPGVNDQGTAIDVLGRVVRVLTYWSEGEELGPLGTMQRRRVHVPPTELGDLFDEMFTPIARDGAGTMEVQVKLHEALRMLAQYGSAYRSNAQRHTRLALLRAERALQLDEDKARVRQLAERTLSLC</sequence>
<protein>
    <submittedName>
        <fullName evidence="2">Uncharacterized membrane protein</fullName>
    </submittedName>
</protein>
<evidence type="ECO:0000313" key="2">
    <source>
        <dbReference type="EMBL" id="SDT08122.1"/>
    </source>
</evidence>
<reference evidence="3" key="1">
    <citation type="submission" date="2016-10" db="EMBL/GenBank/DDBJ databases">
        <authorList>
            <person name="Varghese N."/>
            <person name="Submissions S."/>
        </authorList>
    </citation>
    <scope>NUCLEOTIDE SEQUENCE [LARGE SCALE GENOMIC DNA]</scope>
    <source>
        <strain evidence="3">NRRL B-51270</strain>
    </source>
</reference>
<feature type="transmembrane region" description="Helical" evidence="1">
    <location>
        <begin position="57"/>
        <end position="83"/>
    </location>
</feature>
<evidence type="ECO:0000256" key="1">
    <source>
        <dbReference type="SAM" id="Phobius"/>
    </source>
</evidence>
<dbReference type="EMBL" id="LT629736">
    <property type="protein sequence ID" value="SDT08122.1"/>
    <property type="molecule type" value="Genomic_DNA"/>
</dbReference>
<keyword evidence="1" id="KW-0812">Transmembrane</keyword>
<keyword evidence="1" id="KW-1133">Transmembrane helix</keyword>
<feature type="transmembrane region" description="Helical" evidence="1">
    <location>
        <begin position="134"/>
        <end position="154"/>
    </location>
</feature>
<accession>A0A1H1XG85</accession>